<name>A0ABN3FFF0_9ACTN</name>
<reference evidence="5 6" key="1">
    <citation type="journal article" date="2019" name="Int. J. Syst. Evol. Microbiol.">
        <title>The Global Catalogue of Microorganisms (GCM) 10K type strain sequencing project: providing services to taxonomists for standard genome sequencing and annotation.</title>
        <authorList>
            <consortium name="The Broad Institute Genomics Platform"/>
            <consortium name="The Broad Institute Genome Sequencing Center for Infectious Disease"/>
            <person name="Wu L."/>
            <person name="Ma J."/>
        </authorList>
    </citation>
    <scope>NUCLEOTIDE SEQUENCE [LARGE SCALE GENOMIC DNA]</scope>
    <source>
        <strain evidence="5 6">JCM 3272</strain>
    </source>
</reference>
<dbReference type="PROSITE" id="PS50901">
    <property type="entry name" value="FTSK"/>
    <property type="match status" value="1"/>
</dbReference>
<evidence type="ECO:0000256" key="3">
    <source>
        <dbReference type="PROSITE-ProRule" id="PRU00289"/>
    </source>
</evidence>
<keyword evidence="2 3" id="KW-0067">ATP-binding</keyword>
<dbReference type="EMBL" id="BAAARV010000005">
    <property type="protein sequence ID" value="GAA2328837.1"/>
    <property type="molecule type" value="Genomic_DNA"/>
</dbReference>
<dbReference type="SUPFAM" id="SSF52540">
    <property type="entry name" value="P-loop containing nucleoside triphosphate hydrolases"/>
    <property type="match status" value="1"/>
</dbReference>
<feature type="binding site" evidence="3">
    <location>
        <begin position="403"/>
        <end position="410"/>
    </location>
    <ligand>
        <name>ATP</name>
        <dbReference type="ChEBI" id="CHEBI:30616"/>
    </ligand>
</feature>
<keyword evidence="1 3" id="KW-0547">Nucleotide-binding</keyword>
<dbReference type="PANTHER" id="PTHR22683">
    <property type="entry name" value="SPORULATION PROTEIN RELATED"/>
    <property type="match status" value="1"/>
</dbReference>
<accession>A0ABN3FFF0</accession>
<keyword evidence="6" id="KW-1185">Reference proteome</keyword>
<proteinExistence type="predicted"/>
<organism evidence="5 6">
    <name type="scientific">Dactylosporangium salmoneum</name>
    <dbReference type="NCBI Taxonomy" id="53361"/>
    <lineage>
        <taxon>Bacteria</taxon>
        <taxon>Bacillati</taxon>
        <taxon>Actinomycetota</taxon>
        <taxon>Actinomycetes</taxon>
        <taxon>Micromonosporales</taxon>
        <taxon>Micromonosporaceae</taxon>
        <taxon>Dactylosporangium</taxon>
    </lineage>
</organism>
<dbReference type="Gene3D" id="3.40.50.300">
    <property type="entry name" value="P-loop containing nucleotide triphosphate hydrolases"/>
    <property type="match status" value="2"/>
</dbReference>
<dbReference type="InterPro" id="IPR027417">
    <property type="entry name" value="P-loop_NTPase"/>
</dbReference>
<protein>
    <submittedName>
        <fullName evidence="5">FtsK/SpoIIIE domain-containing protein</fullName>
    </submittedName>
</protein>
<dbReference type="InterPro" id="IPR002543">
    <property type="entry name" value="FtsK_dom"/>
</dbReference>
<evidence type="ECO:0000256" key="1">
    <source>
        <dbReference type="ARBA" id="ARBA00022741"/>
    </source>
</evidence>
<sequence>MPPAMREGHSPAVGRAARADLAGRTEAAAERFRASAGRVRGLLDAARAGARSRAATQRQRLDSTGSAEVRQAVSGAQTRWERAHAQVWAAARALAGADQAGPPPELGGAAGLLDVAGHVRIGSVGRSPKGAAALPPPPVLLPLLGQGNVRVVGDAAHPSVAGVLQTIVLRALTATGLGQLRIAVVDPRLRALHAPFAVLGRSDDPLLEPPATNRQEVEALLARLVEVHQRIAGLVRGNAESLAELSRRAGLPVEPHRLIVVLDFPDAFSEQAQASLLSLMRDGPRYGISILLHHEPAVAVDASAETLTIGTTVTWTTVPQLAIRLDPPPGDAEAKRLAEAIGRAAQKGAAPVLPLADLLAGEGPDGRSAAGGITVPIGRAGRDTVEISLGDSIAQRHNMLVTGAVGQGKSNVLQALVHGLVARYGPDEVELYLLDMREGVSFFPLAGADGRDWLPHARLVGVQADRAYALSVIEHLVDQFTVRAEALRRHDGTYPTFRAREPGTRMPRLILVIDEFQVLFEELDEIAERAAAQLEKLVRMGRGFGIHVVLASQAVSHIPALGPKADIVFAQFPTRLALRNSRIESQATLDQHNDAAAELRYRGEAIINHGFGRREDNLRFVTAWAGDETVAAIRTGAWRRWHAGRRSPEVFDGRRRPGLDTFVGELLRLRRRAGASRAALLGRFVAFGVPEATSVLSSEPGRHLAIVGAGEASAIGMLQAAAVSLALQHPAGDAEFTIFDLLDPVTYGETTSALVDLLNRLGFAPEVHNERRNGAAVVAAAAAMREGGAGVTRYVIGFGLDRSVDLDRPASLDEPESPAEALQALLADGPNRGTHVLAWWASAGAFSRQRGHGEATMPASLVALRMDGRSLMDLVGPGLTWGGADDRALLWAPRDAGHEVLVPAAPLDARAARALLRVEWDG</sequence>
<feature type="domain" description="FtsK" evidence="4">
    <location>
        <begin position="382"/>
        <end position="587"/>
    </location>
</feature>
<dbReference type="PANTHER" id="PTHR22683:SF41">
    <property type="entry name" value="DNA TRANSLOCASE FTSK"/>
    <property type="match status" value="1"/>
</dbReference>
<evidence type="ECO:0000313" key="5">
    <source>
        <dbReference type="EMBL" id="GAA2328837.1"/>
    </source>
</evidence>
<comment type="caution">
    <text evidence="5">The sequence shown here is derived from an EMBL/GenBank/DDBJ whole genome shotgun (WGS) entry which is preliminary data.</text>
</comment>
<gene>
    <name evidence="5" type="ORF">GCM10010170_005820</name>
</gene>
<dbReference type="Proteomes" id="UP001501444">
    <property type="component" value="Unassembled WGS sequence"/>
</dbReference>
<evidence type="ECO:0000259" key="4">
    <source>
        <dbReference type="PROSITE" id="PS50901"/>
    </source>
</evidence>
<evidence type="ECO:0000313" key="6">
    <source>
        <dbReference type="Proteomes" id="UP001501444"/>
    </source>
</evidence>
<dbReference type="Pfam" id="PF01580">
    <property type="entry name" value="FtsK_SpoIIIE"/>
    <property type="match status" value="1"/>
</dbReference>
<dbReference type="InterPro" id="IPR050206">
    <property type="entry name" value="FtsK/SpoIIIE/SftA"/>
</dbReference>
<evidence type="ECO:0000256" key="2">
    <source>
        <dbReference type="ARBA" id="ARBA00022840"/>
    </source>
</evidence>